<dbReference type="EMBL" id="PFBV01000003">
    <property type="protein sequence ID" value="PIT88580.1"/>
    <property type="molecule type" value="Genomic_DNA"/>
</dbReference>
<dbReference type="InterPro" id="IPR036412">
    <property type="entry name" value="HAD-like_sf"/>
</dbReference>
<evidence type="ECO:0000313" key="5">
    <source>
        <dbReference type="Proteomes" id="UP000231426"/>
    </source>
</evidence>
<dbReference type="Gene3D" id="3.40.50.1000">
    <property type="entry name" value="HAD superfamily/HAD-like"/>
    <property type="match status" value="1"/>
</dbReference>
<evidence type="ECO:0008006" key="6">
    <source>
        <dbReference type="Google" id="ProtNLM"/>
    </source>
</evidence>
<dbReference type="Gene3D" id="1.10.150.240">
    <property type="entry name" value="Putative phosphatase, domain 2"/>
    <property type="match status" value="1"/>
</dbReference>
<evidence type="ECO:0000256" key="2">
    <source>
        <dbReference type="ARBA" id="ARBA00022801"/>
    </source>
</evidence>
<dbReference type="GO" id="GO:0046872">
    <property type="term" value="F:metal ion binding"/>
    <property type="evidence" value="ECO:0007669"/>
    <property type="project" value="UniProtKB-KW"/>
</dbReference>
<reference evidence="5" key="1">
    <citation type="submission" date="2017-09" db="EMBL/GenBank/DDBJ databases">
        <title>Depth-based differentiation of microbial function through sediment-hosted aquifers and enrichment of novel symbionts in the deep terrestrial subsurface.</title>
        <authorList>
            <person name="Probst A.J."/>
            <person name="Ladd B."/>
            <person name="Jarett J.K."/>
            <person name="Geller-Mcgrath D.E."/>
            <person name="Sieber C.M.K."/>
            <person name="Emerson J.B."/>
            <person name="Anantharaman K."/>
            <person name="Thomas B.C."/>
            <person name="Malmstrom R."/>
            <person name="Stieglmeier M."/>
            <person name="Klingl A."/>
            <person name="Woyke T."/>
            <person name="Ryan C.M."/>
            <person name="Banfield J.F."/>
        </authorList>
    </citation>
    <scope>NUCLEOTIDE SEQUENCE [LARGE SCALE GENOMIC DNA]</scope>
</reference>
<gene>
    <name evidence="4" type="ORF">COU29_02270</name>
</gene>
<dbReference type="InterPro" id="IPR023198">
    <property type="entry name" value="PGP-like_dom2"/>
</dbReference>
<keyword evidence="1" id="KW-0479">Metal-binding</keyword>
<evidence type="ECO:0000313" key="4">
    <source>
        <dbReference type="EMBL" id="PIT88580.1"/>
    </source>
</evidence>
<keyword evidence="2" id="KW-0378">Hydrolase</keyword>
<dbReference type="InterPro" id="IPR051400">
    <property type="entry name" value="HAD-like_hydrolase"/>
</dbReference>
<name>A0A2M6W725_9BACT</name>
<dbReference type="Pfam" id="PF00702">
    <property type="entry name" value="Hydrolase"/>
    <property type="match status" value="1"/>
</dbReference>
<evidence type="ECO:0000256" key="3">
    <source>
        <dbReference type="ARBA" id="ARBA00022842"/>
    </source>
</evidence>
<dbReference type="PANTHER" id="PTHR46470:SF2">
    <property type="entry name" value="GLYCERALDEHYDE 3-PHOSPHATE PHOSPHATASE"/>
    <property type="match status" value="1"/>
</dbReference>
<proteinExistence type="predicted"/>
<dbReference type="PANTHER" id="PTHR46470">
    <property type="entry name" value="N-ACYLNEURAMINATE-9-PHOSPHATASE"/>
    <property type="match status" value="1"/>
</dbReference>
<dbReference type="SFLD" id="SFLDS00003">
    <property type="entry name" value="Haloacid_Dehalogenase"/>
    <property type="match status" value="1"/>
</dbReference>
<protein>
    <recommendedName>
        <fullName evidence="6">HAD family hydrolase</fullName>
    </recommendedName>
</protein>
<dbReference type="AlphaFoldDB" id="A0A2M6W725"/>
<evidence type="ECO:0000256" key="1">
    <source>
        <dbReference type="ARBA" id="ARBA00022723"/>
    </source>
</evidence>
<sequence>MPKKYLGCVVFDGDNTLWYNSHKYNEPALKCAEIICKEFKEESPYYLDILKRFDEIDQAGVKQFGFGKERFPSSWVQTYQEFCQKVGKIPLRRTEKLLYIEASKFWQPPFPMKKKARMVLRKLKALGFYLVLLTGGDPEVQQMKIQANDIKKYFNEIKIVGTDKTKELESLASQFGYNNVWMVGDSKKSDISKAIKAKVKAFYIPSVNWDYENWVCNDPETYCRFVIELKDIKEILAYF</sequence>
<dbReference type="SFLD" id="SFLDG01129">
    <property type="entry name" value="C1.5:_HAD__Beta-PGM__Phosphata"/>
    <property type="match status" value="1"/>
</dbReference>
<organism evidence="4 5">
    <name type="scientific">Candidatus Magasanikbacteria bacterium CG10_big_fil_rev_8_21_14_0_10_36_32</name>
    <dbReference type="NCBI Taxonomy" id="1974646"/>
    <lineage>
        <taxon>Bacteria</taxon>
        <taxon>Candidatus Magasanikiibacteriota</taxon>
    </lineage>
</organism>
<dbReference type="GO" id="GO:0016791">
    <property type="term" value="F:phosphatase activity"/>
    <property type="evidence" value="ECO:0007669"/>
    <property type="project" value="TreeGrafter"/>
</dbReference>
<comment type="caution">
    <text evidence="4">The sequence shown here is derived from an EMBL/GenBank/DDBJ whole genome shotgun (WGS) entry which is preliminary data.</text>
</comment>
<dbReference type="InterPro" id="IPR023214">
    <property type="entry name" value="HAD_sf"/>
</dbReference>
<dbReference type="Proteomes" id="UP000231426">
    <property type="component" value="Unassembled WGS sequence"/>
</dbReference>
<dbReference type="SUPFAM" id="SSF56784">
    <property type="entry name" value="HAD-like"/>
    <property type="match status" value="1"/>
</dbReference>
<keyword evidence="3" id="KW-0460">Magnesium</keyword>
<accession>A0A2M6W725</accession>